<dbReference type="OrthoDB" id="10282191at2759"/>
<organism evidence="1 2">
    <name type="scientific">Trema orientale</name>
    <name type="common">Charcoal tree</name>
    <name type="synonym">Celtis orientalis</name>
    <dbReference type="NCBI Taxonomy" id="63057"/>
    <lineage>
        <taxon>Eukaryota</taxon>
        <taxon>Viridiplantae</taxon>
        <taxon>Streptophyta</taxon>
        <taxon>Embryophyta</taxon>
        <taxon>Tracheophyta</taxon>
        <taxon>Spermatophyta</taxon>
        <taxon>Magnoliopsida</taxon>
        <taxon>eudicotyledons</taxon>
        <taxon>Gunneridae</taxon>
        <taxon>Pentapetalae</taxon>
        <taxon>rosids</taxon>
        <taxon>fabids</taxon>
        <taxon>Rosales</taxon>
        <taxon>Cannabaceae</taxon>
        <taxon>Trema</taxon>
    </lineage>
</organism>
<evidence type="ECO:0000313" key="1">
    <source>
        <dbReference type="EMBL" id="PON83880.1"/>
    </source>
</evidence>
<reference evidence="2" key="1">
    <citation type="submission" date="2016-06" db="EMBL/GenBank/DDBJ databases">
        <title>Parallel loss of symbiosis genes in relatives of nitrogen-fixing non-legume Parasponia.</title>
        <authorList>
            <person name="Van Velzen R."/>
            <person name="Holmer R."/>
            <person name="Bu F."/>
            <person name="Rutten L."/>
            <person name="Van Zeijl A."/>
            <person name="Liu W."/>
            <person name="Santuari L."/>
            <person name="Cao Q."/>
            <person name="Sharma T."/>
            <person name="Shen D."/>
            <person name="Roswanjaya Y."/>
            <person name="Wardhani T."/>
            <person name="Kalhor M.S."/>
            <person name="Jansen J."/>
            <person name="Van den Hoogen J."/>
            <person name="Gungor B."/>
            <person name="Hartog M."/>
            <person name="Hontelez J."/>
            <person name="Verver J."/>
            <person name="Yang W.-C."/>
            <person name="Schijlen E."/>
            <person name="Repin R."/>
            <person name="Schilthuizen M."/>
            <person name="Schranz E."/>
            <person name="Heidstra R."/>
            <person name="Miyata K."/>
            <person name="Fedorova E."/>
            <person name="Kohlen W."/>
            <person name="Bisseling T."/>
            <person name="Smit S."/>
            <person name="Geurts R."/>
        </authorList>
    </citation>
    <scope>NUCLEOTIDE SEQUENCE [LARGE SCALE GENOMIC DNA]</scope>
    <source>
        <strain evidence="2">cv. RG33-2</strain>
    </source>
</reference>
<keyword evidence="2" id="KW-1185">Reference proteome</keyword>
<dbReference type="InParanoid" id="A0A2P5EEB4"/>
<comment type="caution">
    <text evidence="1">The sequence shown here is derived from an EMBL/GenBank/DDBJ whole genome shotgun (WGS) entry which is preliminary data.</text>
</comment>
<dbReference type="AlphaFoldDB" id="A0A2P5EEB4"/>
<evidence type="ECO:0000313" key="2">
    <source>
        <dbReference type="Proteomes" id="UP000237000"/>
    </source>
</evidence>
<accession>A0A2P5EEB4</accession>
<sequence length="59" mass="6708">MAIPMHCSFHCLDRLLPPISSNLQAFNSRILSSTNPQEQIPSLQRKTLKRINAFLDNLS</sequence>
<protein>
    <submittedName>
        <fullName evidence="1">Uncharacterized protein</fullName>
    </submittedName>
</protein>
<dbReference type="EMBL" id="JXTC01000171">
    <property type="protein sequence ID" value="PON83880.1"/>
    <property type="molecule type" value="Genomic_DNA"/>
</dbReference>
<dbReference type="Proteomes" id="UP000237000">
    <property type="component" value="Unassembled WGS sequence"/>
</dbReference>
<gene>
    <name evidence="1" type="ORF">TorRG33x02_203200</name>
</gene>
<name>A0A2P5EEB4_TREOI</name>
<proteinExistence type="predicted"/>